<dbReference type="Proteomes" id="UP000306918">
    <property type="component" value="Unassembled WGS sequence"/>
</dbReference>
<dbReference type="EC" id="2.6.1.-" evidence="1"/>
<dbReference type="RefSeq" id="WP_136578762.1">
    <property type="nucleotide sequence ID" value="NZ_STFF01000005.1"/>
</dbReference>
<dbReference type="InterPro" id="IPR004838">
    <property type="entry name" value="NHTrfase_class1_PyrdxlP-BS"/>
</dbReference>
<dbReference type="Gene3D" id="3.40.640.10">
    <property type="entry name" value="Type I PLP-dependent aspartate aminotransferase-like (Major domain)"/>
    <property type="match status" value="1"/>
</dbReference>
<organism evidence="3 4">
    <name type="scientific">Niastella caeni</name>
    <dbReference type="NCBI Taxonomy" id="2569763"/>
    <lineage>
        <taxon>Bacteria</taxon>
        <taxon>Pseudomonadati</taxon>
        <taxon>Bacteroidota</taxon>
        <taxon>Chitinophagia</taxon>
        <taxon>Chitinophagales</taxon>
        <taxon>Chitinophagaceae</taxon>
        <taxon>Niastella</taxon>
    </lineage>
</organism>
<dbReference type="PANTHER" id="PTHR43510:SF1">
    <property type="entry name" value="AMINOTRANSFERASE FUNCTION, HYPOTHETICAL (EUROFUNG)"/>
    <property type="match status" value="1"/>
</dbReference>
<evidence type="ECO:0000313" key="4">
    <source>
        <dbReference type="Proteomes" id="UP000306918"/>
    </source>
</evidence>
<comment type="similarity">
    <text evidence="1">Belongs to the class-I pyridoxal-phosphate-dependent aminotransferase family.</text>
</comment>
<protein>
    <recommendedName>
        <fullName evidence="1">Aminotransferase</fullName>
        <ecNumber evidence="1">2.6.1.-</ecNumber>
    </recommendedName>
</protein>
<dbReference type="InterPro" id="IPR015422">
    <property type="entry name" value="PyrdxlP-dep_Trfase_small"/>
</dbReference>
<keyword evidence="1 3" id="KW-0032">Aminotransferase</keyword>
<dbReference type="InterPro" id="IPR004839">
    <property type="entry name" value="Aminotransferase_I/II_large"/>
</dbReference>
<reference evidence="3 4" key="1">
    <citation type="submission" date="2019-04" db="EMBL/GenBank/DDBJ databases">
        <title>Niastella caeni sp. nov., isolated from activated sludge.</title>
        <authorList>
            <person name="Sheng M."/>
        </authorList>
    </citation>
    <scope>NUCLEOTIDE SEQUENCE [LARGE SCALE GENOMIC DNA]</scope>
    <source>
        <strain evidence="3 4">HX-2-15</strain>
    </source>
</reference>
<evidence type="ECO:0000256" key="1">
    <source>
        <dbReference type="RuleBase" id="RU000481"/>
    </source>
</evidence>
<name>A0A4S8HNX2_9BACT</name>
<comment type="caution">
    <text evidence="3">The sequence shown here is derived from an EMBL/GenBank/DDBJ whole genome shotgun (WGS) entry which is preliminary data.</text>
</comment>
<gene>
    <name evidence="3" type="ORF">FAM09_19230</name>
</gene>
<dbReference type="AlphaFoldDB" id="A0A4S8HNX2"/>
<dbReference type="InterPro" id="IPR015424">
    <property type="entry name" value="PyrdxlP-dep_Trfase"/>
</dbReference>
<feature type="domain" description="Aminotransferase class I/classII large" evidence="2">
    <location>
        <begin position="47"/>
        <end position="345"/>
    </location>
</feature>
<dbReference type="GO" id="GO:0030170">
    <property type="term" value="F:pyridoxal phosphate binding"/>
    <property type="evidence" value="ECO:0007669"/>
    <property type="project" value="InterPro"/>
</dbReference>
<dbReference type="PANTHER" id="PTHR43510">
    <property type="entry name" value="AMINOTRANSFERASE FUNCTION, HYPOTHETICAL (EUROFUNG)"/>
    <property type="match status" value="1"/>
</dbReference>
<dbReference type="Gene3D" id="3.90.1150.10">
    <property type="entry name" value="Aspartate Aminotransferase, domain 1"/>
    <property type="match status" value="1"/>
</dbReference>
<sequence>MLYKRMPIEKESPEEKGADAILYNLAESSVSDLTFGELNVQLEQLKLEYIPHRGNEALRQMIAADAGGLHRDQVLLTNGAAAALFIINTALLTPQDHLIVVRPNYATNIEVPVTIGCAISYIDLHLEENWRINVQAIEAAITPATRLISITTPHNPTGMTVTPQELQALITIAEKQHIYLLVDETYRDICFKTTYQVVASMSKQVISVSSLSKAYGLPGLRMGWLITQDEGLMEQFLAAKEMMYVSNSALDEEVALAFYRQKEKFAVTINQKALENFHLLTAWLQQETSLEYVLPQGGVVCFPRFKHPETIDTGRFYEILLHKHKTMVGAGHWFAMPDWYMRIGFGWLNKAAFEKGLQCVSKAIHSSTKTPNAEGI</sequence>
<dbReference type="SUPFAM" id="SSF53383">
    <property type="entry name" value="PLP-dependent transferases"/>
    <property type="match status" value="1"/>
</dbReference>
<accession>A0A4S8HNX2</accession>
<dbReference type="GO" id="GO:0008483">
    <property type="term" value="F:transaminase activity"/>
    <property type="evidence" value="ECO:0007669"/>
    <property type="project" value="UniProtKB-KW"/>
</dbReference>
<evidence type="ECO:0000313" key="3">
    <source>
        <dbReference type="EMBL" id="THU37088.1"/>
    </source>
</evidence>
<comment type="cofactor">
    <cofactor evidence="1">
        <name>pyridoxal 5'-phosphate</name>
        <dbReference type="ChEBI" id="CHEBI:597326"/>
    </cofactor>
</comment>
<dbReference type="PROSITE" id="PS00105">
    <property type="entry name" value="AA_TRANSFER_CLASS_1"/>
    <property type="match status" value="1"/>
</dbReference>
<dbReference type="EMBL" id="STFF01000005">
    <property type="protein sequence ID" value="THU37088.1"/>
    <property type="molecule type" value="Genomic_DNA"/>
</dbReference>
<dbReference type="CDD" id="cd00609">
    <property type="entry name" value="AAT_like"/>
    <property type="match status" value="1"/>
</dbReference>
<keyword evidence="1 3" id="KW-0808">Transferase</keyword>
<proteinExistence type="inferred from homology"/>
<dbReference type="Pfam" id="PF00155">
    <property type="entry name" value="Aminotran_1_2"/>
    <property type="match status" value="1"/>
</dbReference>
<evidence type="ECO:0000259" key="2">
    <source>
        <dbReference type="Pfam" id="PF00155"/>
    </source>
</evidence>
<keyword evidence="4" id="KW-1185">Reference proteome</keyword>
<dbReference type="InterPro" id="IPR015421">
    <property type="entry name" value="PyrdxlP-dep_Trfase_major"/>
</dbReference>
<dbReference type="OrthoDB" id="9802872at2"/>